<evidence type="ECO:0000259" key="2">
    <source>
        <dbReference type="PROSITE" id="PS51385"/>
    </source>
</evidence>
<keyword evidence="4" id="KW-1185">Reference proteome</keyword>
<dbReference type="Pfam" id="PF03853">
    <property type="entry name" value="YjeF_N"/>
    <property type="match status" value="1"/>
</dbReference>
<feature type="binding site" evidence="1">
    <location>
        <begin position="58"/>
        <end position="62"/>
    </location>
    <ligand>
        <name>(6S)-NADPHX</name>
        <dbReference type="ChEBI" id="CHEBI:64076"/>
    </ligand>
</feature>
<sequence>MSTLPLSRDQVRRVDQISIEKYGIPGLILMENAGRAAAEVIHTVAPAGSIAILCGKGNNGGDGYVIARHLDIVGRKVKLFSTTGLSDLGGDAKINATIADNLGIEIEVCDRKDSLNAEAILAYSVIVDCLLGTGAVGNPRGRIADWVRIANASEAMRIAIDLPTGLDCDTGQANIPTFVADHTITMVAPKIGFNCGEGSTVVGKVHQVGIGIPCRVVDEAR</sequence>
<keyword evidence="1" id="KW-0547">Nucleotide-binding</keyword>
<dbReference type="GO" id="GO:0000166">
    <property type="term" value="F:nucleotide binding"/>
    <property type="evidence" value="ECO:0007669"/>
    <property type="project" value="UniProtKB-KW"/>
</dbReference>
<feature type="binding site" evidence="1">
    <location>
        <position position="128"/>
    </location>
    <ligand>
        <name>K(+)</name>
        <dbReference type="ChEBI" id="CHEBI:29103"/>
    </ligand>
</feature>
<evidence type="ECO:0000313" key="3">
    <source>
        <dbReference type="EMBL" id="TWU60209.1"/>
    </source>
</evidence>
<proteinExistence type="inferred from homology"/>
<evidence type="ECO:0000256" key="1">
    <source>
        <dbReference type="HAMAP-Rule" id="MF_01966"/>
    </source>
</evidence>
<feature type="binding site" evidence="1">
    <location>
        <position position="161"/>
    </location>
    <ligand>
        <name>(6S)-NADPHX</name>
        <dbReference type="ChEBI" id="CHEBI:64076"/>
    </ligand>
</feature>
<feature type="binding site" evidence="1">
    <location>
        <begin position="132"/>
        <end position="138"/>
    </location>
    <ligand>
        <name>(6S)-NADPHX</name>
        <dbReference type="ChEBI" id="CHEBI:64076"/>
    </ligand>
</feature>
<dbReference type="GO" id="GO:0046872">
    <property type="term" value="F:metal ion binding"/>
    <property type="evidence" value="ECO:0007669"/>
    <property type="project" value="UniProtKB-KW"/>
</dbReference>
<dbReference type="NCBIfam" id="TIGR00197">
    <property type="entry name" value="yjeF_nterm"/>
    <property type="match status" value="1"/>
</dbReference>
<keyword evidence="1" id="KW-0521">NADP</keyword>
<name>A0A5C6FJI7_9BACT</name>
<dbReference type="RefSeq" id="WP_146453836.1">
    <property type="nucleotide sequence ID" value="NZ_SJPW01000001.1"/>
</dbReference>
<comment type="caution">
    <text evidence="1">Lacks conserved residue(s) required for the propagation of feature annotation.</text>
</comment>
<comment type="catalytic activity">
    <reaction evidence="1">
        <text>(6R)-NADPHX = (6S)-NADPHX</text>
        <dbReference type="Rhea" id="RHEA:32227"/>
        <dbReference type="ChEBI" id="CHEBI:64076"/>
        <dbReference type="ChEBI" id="CHEBI:64077"/>
        <dbReference type="EC" id="5.1.99.6"/>
    </reaction>
</comment>
<feature type="binding site" evidence="1">
    <location>
        <position position="164"/>
    </location>
    <ligand>
        <name>K(+)</name>
        <dbReference type="ChEBI" id="CHEBI:29103"/>
    </ligand>
</feature>
<evidence type="ECO:0000313" key="4">
    <source>
        <dbReference type="Proteomes" id="UP000318288"/>
    </source>
</evidence>
<protein>
    <recommendedName>
        <fullName evidence="1">NAD(P)H-hydrate epimerase</fullName>
        <ecNumber evidence="1">5.1.99.6</ecNumber>
    </recommendedName>
    <alternativeName>
        <fullName evidence="1">NAD(P)HX epimerase</fullName>
    </alternativeName>
</protein>
<dbReference type="SUPFAM" id="SSF64153">
    <property type="entry name" value="YjeF N-terminal domain-like"/>
    <property type="match status" value="1"/>
</dbReference>
<dbReference type="OrthoDB" id="9806925at2"/>
<dbReference type="InterPro" id="IPR036652">
    <property type="entry name" value="YjeF_N_dom_sf"/>
</dbReference>
<dbReference type="PROSITE" id="PS51385">
    <property type="entry name" value="YJEF_N"/>
    <property type="match status" value="1"/>
</dbReference>
<gene>
    <name evidence="3" type="primary">nnr_1</name>
    <name evidence="1" type="synonym">nnrE</name>
    <name evidence="3" type="ORF">Poly51_04840</name>
</gene>
<dbReference type="AlphaFoldDB" id="A0A5C6FJI7"/>
<keyword evidence="1" id="KW-0520">NAD</keyword>
<comment type="function">
    <text evidence="1">Catalyzes the epimerization of the S- and R-forms of NAD(P)HX, a damaged form of NAD(P)H that is a result of enzymatic or heat-dependent hydration. This is a prerequisite for the S-specific NAD(P)H-hydrate dehydratase to allow the repair of both epimers of NAD(P)HX.</text>
</comment>
<feature type="domain" description="YjeF N-terminal" evidence="2">
    <location>
        <begin position="11"/>
        <end position="218"/>
    </location>
</feature>
<reference evidence="3 4" key="1">
    <citation type="submission" date="2019-02" db="EMBL/GenBank/DDBJ databases">
        <title>Deep-cultivation of Planctomycetes and their phenomic and genomic characterization uncovers novel biology.</title>
        <authorList>
            <person name="Wiegand S."/>
            <person name="Jogler M."/>
            <person name="Boedeker C."/>
            <person name="Pinto D."/>
            <person name="Vollmers J."/>
            <person name="Rivas-Marin E."/>
            <person name="Kohn T."/>
            <person name="Peeters S.H."/>
            <person name="Heuer A."/>
            <person name="Rast P."/>
            <person name="Oberbeckmann S."/>
            <person name="Bunk B."/>
            <person name="Jeske O."/>
            <person name="Meyerdierks A."/>
            <person name="Storesund J.E."/>
            <person name="Kallscheuer N."/>
            <person name="Luecker S."/>
            <person name="Lage O.M."/>
            <person name="Pohl T."/>
            <person name="Merkel B.J."/>
            <person name="Hornburger P."/>
            <person name="Mueller R.-W."/>
            <person name="Bruemmer F."/>
            <person name="Labrenz M."/>
            <person name="Spormann A.M."/>
            <person name="Op Den Camp H."/>
            <person name="Overmann J."/>
            <person name="Amann R."/>
            <person name="Jetten M.S.M."/>
            <person name="Mascher T."/>
            <person name="Medema M.H."/>
            <person name="Devos D.P."/>
            <person name="Kaster A.-K."/>
            <person name="Ovreas L."/>
            <person name="Rohde M."/>
            <person name="Galperin M.Y."/>
            <person name="Jogler C."/>
        </authorList>
    </citation>
    <scope>NUCLEOTIDE SEQUENCE [LARGE SCALE GENOMIC DNA]</scope>
    <source>
        <strain evidence="3 4">Poly51</strain>
    </source>
</reference>
<comment type="cofactor">
    <cofactor evidence="1">
        <name>K(+)</name>
        <dbReference type="ChEBI" id="CHEBI:29103"/>
    </cofactor>
    <text evidence="1">Binds 1 potassium ion per subunit.</text>
</comment>
<accession>A0A5C6FJI7</accession>
<feature type="binding site" evidence="1">
    <location>
        <position position="59"/>
    </location>
    <ligand>
        <name>K(+)</name>
        <dbReference type="ChEBI" id="CHEBI:29103"/>
    </ligand>
</feature>
<comment type="caution">
    <text evidence="3">The sequence shown here is derived from an EMBL/GenBank/DDBJ whole genome shotgun (WGS) entry which is preliminary data.</text>
</comment>
<organism evidence="3 4">
    <name type="scientific">Rubripirellula tenax</name>
    <dbReference type="NCBI Taxonomy" id="2528015"/>
    <lineage>
        <taxon>Bacteria</taxon>
        <taxon>Pseudomonadati</taxon>
        <taxon>Planctomycetota</taxon>
        <taxon>Planctomycetia</taxon>
        <taxon>Pirellulales</taxon>
        <taxon>Pirellulaceae</taxon>
        <taxon>Rubripirellula</taxon>
    </lineage>
</organism>
<dbReference type="HAMAP" id="MF_01966">
    <property type="entry name" value="NADHX_epimerase"/>
    <property type="match status" value="1"/>
</dbReference>
<dbReference type="Proteomes" id="UP000318288">
    <property type="component" value="Unassembled WGS sequence"/>
</dbReference>
<dbReference type="EC" id="5.1.99.6" evidence="1"/>
<dbReference type="EMBL" id="SJPW01000001">
    <property type="protein sequence ID" value="TWU60209.1"/>
    <property type="molecule type" value="Genomic_DNA"/>
</dbReference>
<comment type="similarity">
    <text evidence="1">Belongs to the NnrE/AIBP family.</text>
</comment>
<keyword evidence="1" id="KW-0630">Potassium</keyword>
<dbReference type="Gene3D" id="3.40.50.10260">
    <property type="entry name" value="YjeF N-terminal domain"/>
    <property type="match status" value="1"/>
</dbReference>
<dbReference type="InterPro" id="IPR004443">
    <property type="entry name" value="YjeF_N_dom"/>
</dbReference>
<dbReference type="GO" id="GO:0052856">
    <property type="term" value="F:NAD(P)HX epimerase activity"/>
    <property type="evidence" value="ECO:0007669"/>
    <property type="project" value="UniProtKB-UniRule"/>
</dbReference>
<keyword evidence="1" id="KW-0479">Metal-binding</keyword>
<keyword evidence="1" id="KW-0413">Isomerase</keyword>
<comment type="catalytic activity">
    <reaction evidence="1">
        <text>(6R)-NADHX = (6S)-NADHX</text>
        <dbReference type="Rhea" id="RHEA:32215"/>
        <dbReference type="ChEBI" id="CHEBI:64074"/>
        <dbReference type="ChEBI" id="CHEBI:64075"/>
        <dbReference type="EC" id="5.1.99.6"/>
    </reaction>
</comment>